<comment type="caution">
    <text evidence="2">The sequence shown here is derived from an EMBL/GenBank/DDBJ whole genome shotgun (WGS) entry which is preliminary data.</text>
</comment>
<evidence type="ECO:0000313" key="3">
    <source>
        <dbReference type="Proteomes" id="UP000789375"/>
    </source>
</evidence>
<name>A0A9N9AW71_FUNMO</name>
<sequence length="239" mass="27321">MFHGDIPKIVISASLFEGEVQGQNHDIHNEGSSEINLSHHHSSKDNNKSHKKSKRHKRPRNIPKIIITSVSDDEKESHSHKSCTINSEKMISPKNKNDSNDNETNTNGTSGFDYAFDETQTTALKKISQSQIKQFGTFDSESSETTTLNNESILFNSNHIKQQHEEKDSSKSCEIKNEIVKIKNLPQSNTPNKESKIHKMIRYIKKKPPYSKDKKRLKVICRNLFSDKRNIHNVRSVTA</sequence>
<keyword evidence="3" id="KW-1185">Reference proteome</keyword>
<feature type="region of interest" description="Disordered" evidence="1">
    <location>
        <begin position="24"/>
        <end position="112"/>
    </location>
</feature>
<gene>
    <name evidence="2" type="ORF">FMOSSE_LOCUS6204</name>
</gene>
<proteinExistence type="predicted"/>
<dbReference type="EMBL" id="CAJVPP010001278">
    <property type="protein sequence ID" value="CAG8545685.1"/>
    <property type="molecule type" value="Genomic_DNA"/>
</dbReference>
<evidence type="ECO:0000256" key="1">
    <source>
        <dbReference type="SAM" id="MobiDB-lite"/>
    </source>
</evidence>
<accession>A0A9N9AW71</accession>
<organism evidence="2 3">
    <name type="scientific">Funneliformis mosseae</name>
    <name type="common">Endomycorrhizal fungus</name>
    <name type="synonym">Glomus mosseae</name>
    <dbReference type="NCBI Taxonomy" id="27381"/>
    <lineage>
        <taxon>Eukaryota</taxon>
        <taxon>Fungi</taxon>
        <taxon>Fungi incertae sedis</taxon>
        <taxon>Mucoromycota</taxon>
        <taxon>Glomeromycotina</taxon>
        <taxon>Glomeromycetes</taxon>
        <taxon>Glomerales</taxon>
        <taxon>Glomeraceae</taxon>
        <taxon>Funneliformis</taxon>
    </lineage>
</organism>
<dbReference type="AlphaFoldDB" id="A0A9N9AW71"/>
<feature type="compositionally biased region" description="Basic residues" evidence="1">
    <location>
        <begin position="49"/>
        <end position="61"/>
    </location>
</feature>
<dbReference type="Proteomes" id="UP000789375">
    <property type="component" value="Unassembled WGS sequence"/>
</dbReference>
<reference evidence="2" key="1">
    <citation type="submission" date="2021-06" db="EMBL/GenBank/DDBJ databases">
        <authorList>
            <person name="Kallberg Y."/>
            <person name="Tangrot J."/>
            <person name="Rosling A."/>
        </authorList>
    </citation>
    <scope>NUCLEOTIDE SEQUENCE</scope>
    <source>
        <strain evidence="2">87-6 pot B 2015</strain>
    </source>
</reference>
<protein>
    <submittedName>
        <fullName evidence="2">4740_t:CDS:1</fullName>
    </submittedName>
</protein>
<evidence type="ECO:0000313" key="2">
    <source>
        <dbReference type="EMBL" id="CAG8545685.1"/>
    </source>
</evidence>